<proteinExistence type="predicted"/>
<dbReference type="InterPro" id="IPR027417">
    <property type="entry name" value="P-loop_NTPase"/>
</dbReference>
<dbReference type="AlphaFoldDB" id="A0AAE3KHM3"/>
<dbReference type="PANTHER" id="PTHR44688:SF16">
    <property type="entry name" value="DNA-BINDING TRANSCRIPTIONAL ACTIVATOR DEVR_DOSR"/>
    <property type="match status" value="1"/>
</dbReference>
<dbReference type="Gene3D" id="1.10.10.10">
    <property type="entry name" value="Winged helix-like DNA-binding domain superfamily/Winged helix DNA-binding domain"/>
    <property type="match status" value="1"/>
</dbReference>
<evidence type="ECO:0000256" key="1">
    <source>
        <dbReference type="ARBA" id="ARBA00023015"/>
    </source>
</evidence>
<feature type="region of interest" description="Disordered" evidence="4">
    <location>
        <begin position="771"/>
        <end position="804"/>
    </location>
</feature>
<protein>
    <submittedName>
        <fullName evidence="6">DNA-binding transcriptional regulator, CsgD family</fullName>
    </submittedName>
</protein>
<evidence type="ECO:0000256" key="4">
    <source>
        <dbReference type="SAM" id="MobiDB-lite"/>
    </source>
</evidence>
<evidence type="ECO:0000259" key="5">
    <source>
        <dbReference type="PROSITE" id="PS50043"/>
    </source>
</evidence>
<dbReference type="InterPro" id="IPR016032">
    <property type="entry name" value="Sig_transdc_resp-reg_C-effctor"/>
</dbReference>
<keyword evidence="7" id="KW-1185">Reference proteome</keyword>
<dbReference type="CDD" id="cd06170">
    <property type="entry name" value="LuxR_C_like"/>
    <property type="match status" value="1"/>
</dbReference>
<comment type="caution">
    <text evidence="6">The sequence shown here is derived from an EMBL/GenBank/DDBJ whole genome shotgun (WGS) entry which is preliminary data.</text>
</comment>
<sequence length="867" mass="90068">MRTLLSPGTVPDTELILDRQTRDLLTAIETDPTAGTHIGVLAPGGHGKTTVLGEVAAAYRRAGVPVLDGRQGAVESGVPGGAADEGGRERGYAGVLLVDDAHQLGEDRLRALRRIAETGRLCLAVAFRPWPRSAALAELTDLIGRARTPLLPRPFDQAQTTAYLTAVWGAAPHRALAEFVHAQTGGVPRFVAWLADAFAETIPGQQAGAQPSLPPTALARFRYELERLGPDLQRFLLAAEAGLAPHLDLLGSLLGRDADGVAEVMAAARATGLLGPDATLLPIARTAVRALIPLERQVAVRQRLAELQLARGGPLLGLARSLIRTGIGGASAAAAFEAAAEEALPAEPALSTELYAAASNAARPSPALLARWAHAAALSGDLNATLRLADQVIGDGDTPDRSGARVVAAALAHRGQLGRSAELYRWAGQDTALAVVGLVGTGRLAEAGQLLADSTVDGPPTLLAGATALMAQGVHESVTAPATTALSTLVRASALLEPTGQAVLLPDSPAALAALAAIHCGELTVAESVLARAVGASMGGALMATRHRLLQAWILMLRGNTTQARELLGALRASVPALEPRDWLFAVALDVGLARRDSDVAALHRIWHQACEAVLRHPVDLFTLLPLGEFATAAARLRDQDRLAPHLEQATALLAQLGDPPLWTSALHWSCLHAAIIAEQPAAAERHAAALAGAAEHGRHHAVLSAAAHSWLAVLAGQVDPDSVESAARGLHAAGLCWDGARLAGQAAIRTADRKAMVGLLECARVLQGRPAGATRQARPATADPGKPQAGAARSGAGAAGQLSDREREVAGLVLDGLTYKQVADRLFISAKTVEHHVARMRQRLGATSRGELLAQLRALVHHPSDT</sequence>
<evidence type="ECO:0000313" key="6">
    <source>
        <dbReference type="EMBL" id="MCP2167032.1"/>
    </source>
</evidence>
<reference evidence="6" key="1">
    <citation type="submission" date="2022-06" db="EMBL/GenBank/DDBJ databases">
        <title>Genomic Encyclopedia of Archaeal and Bacterial Type Strains, Phase II (KMG-II): from individual species to whole genera.</title>
        <authorList>
            <person name="Goeker M."/>
        </authorList>
    </citation>
    <scope>NUCLEOTIDE SEQUENCE</scope>
    <source>
        <strain evidence="6">DSM 43935</strain>
    </source>
</reference>
<dbReference type="Proteomes" id="UP001206128">
    <property type="component" value="Unassembled WGS sequence"/>
</dbReference>
<evidence type="ECO:0000256" key="3">
    <source>
        <dbReference type="ARBA" id="ARBA00023163"/>
    </source>
</evidence>
<accession>A0AAE3KHM3</accession>
<feature type="domain" description="HTH luxR-type" evidence="5">
    <location>
        <begin position="796"/>
        <end position="861"/>
    </location>
</feature>
<dbReference type="EMBL" id="JAMTCK010000008">
    <property type="protein sequence ID" value="MCP2167032.1"/>
    <property type="molecule type" value="Genomic_DNA"/>
</dbReference>
<keyword evidence="3" id="KW-0804">Transcription</keyword>
<dbReference type="PANTHER" id="PTHR44688">
    <property type="entry name" value="DNA-BINDING TRANSCRIPTIONAL ACTIVATOR DEVR_DOSR"/>
    <property type="match status" value="1"/>
</dbReference>
<dbReference type="Pfam" id="PF00196">
    <property type="entry name" value="GerE"/>
    <property type="match status" value="1"/>
</dbReference>
<dbReference type="SUPFAM" id="SSF52540">
    <property type="entry name" value="P-loop containing nucleoside triphosphate hydrolases"/>
    <property type="match status" value="1"/>
</dbReference>
<keyword evidence="2 6" id="KW-0238">DNA-binding</keyword>
<keyword evidence="1" id="KW-0805">Transcription regulation</keyword>
<dbReference type="SUPFAM" id="SSF46894">
    <property type="entry name" value="C-terminal effector domain of the bipartite response regulators"/>
    <property type="match status" value="1"/>
</dbReference>
<dbReference type="RefSeq" id="WP_253773465.1">
    <property type="nucleotide sequence ID" value="NZ_JAMTCK010000008.1"/>
</dbReference>
<gene>
    <name evidence="6" type="ORF">LX83_003904</name>
</gene>
<name>A0AAE3KHM3_9PSEU</name>
<feature type="compositionally biased region" description="Low complexity" evidence="4">
    <location>
        <begin position="790"/>
        <end position="801"/>
    </location>
</feature>
<evidence type="ECO:0000256" key="2">
    <source>
        <dbReference type="ARBA" id="ARBA00023125"/>
    </source>
</evidence>
<dbReference type="PROSITE" id="PS50043">
    <property type="entry name" value="HTH_LUXR_2"/>
    <property type="match status" value="1"/>
</dbReference>
<dbReference type="PRINTS" id="PR00038">
    <property type="entry name" value="HTHLUXR"/>
</dbReference>
<dbReference type="InterPro" id="IPR036388">
    <property type="entry name" value="WH-like_DNA-bd_sf"/>
</dbReference>
<evidence type="ECO:0000313" key="7">
    <source>
        <dbReference type="Proteomes" id="UP001206128"/>
    </source>
</evidence>
<organism evidence="6 7">
    <name type="scientific">Goodfellowiella coeruleoviolacea</name>
    <dbReference type="NCBI Taxonomy" id="334858"/>
    <lineage>
        <taxon>Bacteria</taxon>
        <taxon>Bacillati</taxon>
        <taxon>Actinomycetota</taxon>
        <taxon>Actinomycetes</taxon>
        <taxon>Pseudonocardiales</taxon>
        <taxon>Pseudonocardiaceae</taxon>
        <taxon>Goodfellowiella</taxon>
    </lineage>
</organism>
<dbReference type="GO" id="GO:0003677">
    <property type="term" value="F:DNA binding"/>
    <property type="evidence" value="ECO:0007669"/>
    <property type="project" value="UniProtKB-KW"/>
</dbReference>
<dbReference type="SMART" id="SM00421">
    <property type="entry name" value="HTH_LUXR"/>
    <property type="match status" value="1"/>
</dbReference>
<dbReference type="PROSITE" id="PS00622">
    <property type="entry name" value="HTH_LUXR_1"/>
    <property type="match status" value="1"/>
</dbReference>
<dbReference type="InterPro" id="IPR000792">
    <property type="entry name" value="Tscrpt_reg_LuxR_C"/>
</dbReference>
<dbReference type="GO" id="GO:0006355">
    <property type="term" value="P:regulation of DNA-templated transcription"/>
    <property type="evidence" value="ECO:0007669"/>
    <property type="project" value="InterPro"/>
</dbReference>